<name>A0ABN6AHK1_MYCNT</name>
<dbReference type="EMBL" id="AP022590">
    <property type="protein sequence ID" value="BBY41096.1"/>
    <property type="molecule type" value="Genomic_DNA"/>
</dbReference>
<feature type="compositionally biased region" description="Basic and acidic residues" evidence="1">
    <location>
        <begin position="72"/>
        <end position="83"/>
    </location>
</feature>
<evidence type="ECO:0000313" key="2">
    <source>
        <dbReference type="EMBL" id="BBY41096.1"/>
    </source>
</evidence>
<evidence type="ECO:0000313" key="3">
    <source>
        <dbReference type="Proteomes" id="UP000465812"/>
    </source>
</evidence>
<sequence length="83" mass="8762">MATNGYADLPQKWVSWEPAQRQIIQKCSRIEVAAVGPGAAARESDLSHQPSVSGGVTGIGDPEHAAANVDHFAPRGEVPRRGC</sequence>
<organism evidence="2 3">
    <name type="scientific">Mycobacterium mantenii</name>
    <dbReference type="NCBI Taxonomy" id="560555"/>
    <lineage>
        <taxon>Bacteria</taxon>
        <taxon>Bacillati</taxon>
        <taxon>Actinomycetota</taxon>
        <taxon>Actinomycetes</taxon>
        <taxon>Mycobacteriales</taxon>
        <taxon>Mycobacteriaceae</taxon>
        <taxon>Mycobacterium</taxon>
        <taxon>Mycobacterium avium complex (MAC)</taxon>
    </lineage>
</organism>
<accession>A0ABN6AHK1</accession>
<protein>
    <submittedName>
        <fullName evidence="2">Uncharacterized protein</fullName>
    </submittedName>
</protein>
<reference evidence="2 3" key="1">
    <citation type="journal article" date="2019" name="Emerg. Microbes Infect.">
        <title>Comprehensive subspecies identification of 175 nontuberculous mycobacteria species based on 7547 genomic profiles.</title>
        <authorList>
            <person name="Matsumoto Y."/>
            <person name="Kinjo T."/>
            <person name="Motooka D."/>
            <person name="Nabeya D."/>
            <person name="Jung N."/>
            <person name="Uechi K."/>
            <person name="Horii T."/>
            <person name="Iida T."/>
            <person name="Fujita J."/>
            <person name="Nakamura S."/>
        </authorList>
    </citation>
    <scope>NUCLEOTIDE SEQUENCE [LARGE SCALE GENOMIC DNA]</scope>
    <source>
        <strain evidence="2 3">JCM 18113</strain>
    </source>
</reference>
<dbReference type="Proteomes" id="UP000465812">
    <property type="component" value="Chromosome"/>
</dbReference>
<evidence type="ECO:0000256" key="1">
    <source>
        <dbReference type="SAM" id="MobiDB-lite"/>
    </source>
</evidence>
<gene>
    <name evidence="2" type="ORF">MMAN_52300</name>
</gene>
<proteinExistence type="predicted"/>
<keyword evidence="3" id="KW-1185">Reference proteome</keyword>
<feature type="region of interest" description="Disordered" evidence="1">
    <location>
        <begin position="39"/>
        <end position="83"/>
    </location>
</feature>